<feature type="domain" description="Phage tail lysozyme" evidence="3">
    <location>
        <begin position="309"/>
        <end position="445"/>
    </location>
</feature>
<keyword evidence="2" id="KW-0812">Transmembrane</keyword>
<dbReference type="InterPro" id="IPR041219">
    <property type="entry name" value="Phage_lysozyme2"/>
</dbReference>
<feature type="compositionally biased region" description="Basic and acidic residues" evidence="1">
    <location>
        <begin position="77"/>
        <end position="102"/>
    </location>
</feature>
<evidence type="ECO:0000313" key="4">
    <source>
        <dbReference type="EMBL" id="MEO1773288.1"/>
    </source>
</evidence>
<organism evidence="4 5">
    <name type="scientific">Candidatus Enterococcus ferrettii</name>
    <dbReference type="NCBI Taxonomy" id="2815324"/>
    <lineage>
        <taxon>Bacteria</taxon>
        <taxon>Bacillati</taxon>
        <taxon>Bacillota</taxon>
        <taxon>Bacilli</taxon>
        <taxon>Lactobacillales</taxon>
        <taxon>Enterococcaceae</taxon>
        <taxon>Enterococcus</taxon>
    </lineage>
</organism>
<keyword evidence="2" id="KW-0472">Membrane</keyword>
<dbReference type="Gene3D" id="3.90.1720.10">
    <property type="entry name" value="endopeptidase domain like (from Nostoc punctiforme)"/>
    <property type="match status" value="1"/>
</dbReference>
<accession>A0ABV0EXH0</accession>
<evidence type="ECO:0000256" key="2">
    <source>
        <dbReference type="SAM" id="Phobius"/>
    </source>
</evidence>
<keyword evidence="2" id="KW-1133">Transmembrane helix</keyword>
<dbReference type="Gene3D" id="1.10.530.10">
    <property type="match status" value="1"/>
</dbReference>
<reference evidence="4 5" key="1">
    <citation type="submission" date="2024-02" db="EMBL/GenBank/DDBJ databases">
        <title>The Genome Sequence of Enterococcus sp. DIV0159.</title>
        <authorList>
            <person name="Earl A."/>
            <person name="Manson A."/>
            <person name="Gilmore M."/>
            <person name="Sanders J."/>
            <person name="Shea T."/>
            <person name="Howe W."/>
            <person name="Livny J."/>
            <person name="Cuomo C."/>
            <person name="Neafsey D."/>
            <person name="Birren B."/>
        </authorList>
    </citation>
    <scope>NUCLEOTIDE SEQUENCE [LARGE SCALE GENOMIC DNA]</scope>
    <source>
        <strain evidence="4 5">665A</strain>
    </source>
</reference>
<evidence type="ECO:0000259" key="3">
    <source>
        <dbReference type="Pfam" id="PF18013"/>
    </source>
</evidence>
<feature type="compositionally biased region" description="Basic and acidic residues" evidence="1">
    <location>
        <begin position="149"/>
        <end position="160"/>
    </location>
</feature>
<name>A0ABV0EXH0_9ENTE</name>
<proteinExistence type="predicted"/>
<feature type="non-terminal residue" evidence="4">
    <location>
        <position position="533"/>
    </location>
</feature>
<feature type="compositionally biased region" description="Basic and acidic residues" evidence="1">
    <location>
        <begin position="109"/>
        <end position="141"/>
    </location>
</feature>
<dbReference type="Proteomes" id="UP000664357">
    <property type="component" value="Unassembled WGS sequence"/>
</dbReference>
<sequence length="533" mass="58084">MVKNHADKIIRAPDKKSKSSYLLSQATDRHKGRIVSKDHSNKQIKGSTDKRIKKGKNRNLITGEETDRTTLKSKQRRLQDEKRAKDKRLGTKQDQDSAKGEKTYNSIDALKRNERLKQQRDKKDKEGKDKTRDSVGERTESDNDSSSNLDKETTDHDSRSAGKKSSLSGRRSILDRTATVAFDVLTDEMMDAAGASDSNGVREAKQLRRGAKKGAAAYRKTRWGITRLKKTSRTVKQSATRTVAYARALASKQTVKLIVAKAAAPAAAIMMIVALAATVVAGASFLSFGTGDCETQATSTNITSKSQEENAKAIYDFVMTNVPGATPQGVVGMIGNFHQESQMDPAAIEDRSKPLSGHGIAQWTRDRTTNLKNFAKEKGKEWSDLGLQLDFLLYELNGSEKASVAALKMTNVEEATAAWQTLFERAGVPAMGNRLAFANEWYAKLKDTDPMSSSAMSTAADGELGSLLCGEGGDGGEILDVAKGWLGWFYYVQAHPSPDLGDLNNPNKSGGTDCSGFVWLVLNKAGYNVPPGM</sequence>
<gene>
    <name evidence="4" type="ORF">JZO67_005272</name>
</gene>
<evidence type="ECO:0000256" key="1">
    <source>
        <dbReference type="SAM" id="MobiDB-lite"/>
    </source>
</evidence>
<dbReference type="Pfam" id="PF18013">
    <property type="entry name" value="Phage_lysozyme2"/>
    <property type="match status" value="1"/>
</dbReference>
<feature type="region of interest" description="Disordered" evidence="1">
    <location>
        <begin position="195"/>
        <end position="215"/>
    </location>
</feature>
<feature type="region of interest" description="Disordered" evidence="1">
    <location>
        <begin position="1"/>
        <end position="170"/>
    </location>
</feature>
<feature type="compositionally biased region" description="Basic and acidic residues" evidence="1">
    <location>
        <begin position="1"/>
        <end position="17"/>
    </location>
</feature>
<comment type="caution">
    <text evidence="4">The sequence shown here is derived from an EMBL/GenBank/DDBJ whole genome shotgun (WGS) entry which is preliminary data.</text>
</comment>
<dbReference type="RefSeq" id="WP_347298990.1">
    <property type="nucleotide sequence ID" value="NZ_JAFREL020000009.1"/>
</dbReference>
<keyword evidence="5" id="KW-1185">Reference proteome</keyword>
<evidence type="ECO:0000313" key="5">
    <source>
        <dbReference type="Proteomes" id="UP000664357"/>
    </source>
</evidence>
<protein>
    <recommendedName>
        <fullName evidence="3">Phage tail lysozyme domain-containing protein</fullName>
    </recommendedName>
</protein>
<feature type="transmembrane region" description="Helical" evidence="2">
    <location>
        <begin position="262"/>
        <end position="286"/>
    </location>
</feature>
<dbReference type="EMBL" id="JAFREL020000009">
    <property type="protein sequence ID" value="MEO1773288.1"/>
    <property type="molecule type" value="Genomic_DNA"/>
</dbReference>